<dbReference type="InterPro" id="IPR036291">
    <property type="entry name" value="NAD(P)-bd_dom_sf"/>
</dbReference>
<comment type="caution">
    <text evidence="1">The sequence shown here is derived from an EMBL/GenBank/DDBJ whole genome shotgun (WGS) entry which is preliminary data.</text>
</comment>
<evidence type="ECO:0000313" key="1">
    <source>
        <dbReference type="EMBL" id="MCL6269693.1"/>
    </source>
</evidence>
<dbReference type="PANTHER" id="PTHR43544:SF12">
    <property type="entry name" value="NAD(P)-BINDING ROSSMANN-FOLD SUPERFAMILY PROTEIN"/>
    <property type="match status" value="1"/>
</dbReference>
<dbReference type="NCBIfam" id="NF006532">
    <property type="entry name" value="PRK09009.1"/>
    <property type="match status" value="1"/>
</dbReference>
<keyword evidence="2" id="KW-1185">Reference proteome</keyword>
<sequence>MKILIAGGSGGIGLALVKACLDKFPEASVIATHNKHQPDFFHEQLSWHLLDAINEGQVTSLAEEVGSIDWLINAVGFLHNKSGQPEKTIRKFDPDFFSESLQVNAMPSLLLAKHFQRNLKQSKHPMFATVSAKVGSISDNHLGGWYSYRASKAALNMALKTLSIEWQRTMPKCCVASLHPGTTDTSLSKPFQSNVPDGKLFPPEKTAGLLLDVLQKLSSEQTGRFWSWDGSEIPW</sequence>
<proteinExistence type="predicted"/>
<dbReference type="Proteomes" id="UP001203338">
    <property type="component" value="Unassembled WGS sequence"/>
</dbReference>
<organism evidence="1 2">
    <name type="scientific">Parendozoicomonas callyspongiae</name>
    <dbReference type="NCBI Taxonomy" id="2942213"/>
    <lineage>
        <taxon>Bacteria</taxon>
        <taxon>Pseudomonadati</taxon>
        <taxon>Pseudomonadota</taxon>
        <taxon>Gammaproteobacteria</taxon>
        <taxon>Oceanospirillales</taxon>
        <taxon>Endozoicomonadaceae</taxon>
        <taxon>Parendozoicomonas</taxon>
    </lineage>
</organism>
<protein>
    <submittedName>
        <fullName evidence="1">SDR family oxidoreductase</fullName>
    </submittedName>
</protein>
<dbReference type="SUPFAM" id="SSF51735">
    <property type="entry name" value="NAD(P)-binding Rossmann-fold domains"/>
    <property type="match status" value="1"/>
</dbReference>
<dbReference type="InterPro" id="IPR051468">
    <property type="entry name" value="Fungal_SecMetab_SDRs"/>
</dbReference>
<dbReference type="RefSeq" id="WP_249698761.1">
    <property type="nucleotide sequence ID" value="NZ_JAMFLX010000007.1"/>
</dbReference>
<dbReference type="Pfam" id="PF00106">
    <property type="entry name" value="adh_short"/>
    <property type="match status" value="1"/>
</dbReference>
<dbReference type="PRINTS" id="PR00081">
    <property type="entry name" value="GDHRDH"/>
</dbReference>
<dbReference type="Gene3D" id="3.40.50.720">
    <property type="entry name" value="NAD(P)-binding Rossmann-like Domain"/>
    <property type="match status" value="1"/>
</dbReference>
<dbReference type="EMBL" id="JAMFLX010000007">
    <property type="protein sequence ID" value="MCL6269693.1"/>
    <property type="molecule type" value="Genomic_DNA"/>
</dbReference>
<name>A0ABT0PEF9_9GAMM</name>
<dbReference type="InterPro" id="IPR002347">
    <property type="entry name" value="SDR_fam"/>
</dbReference>
<dbReference type="CDD" id="cd05325">
    <property type="entry name" value="carb_red_sniffer_like_SDR_c"/>
    <property type="match status" value="1"/>
</dbReference>
<accession>A0ABT0PEF9</accession>
<dbReference type="PANTHER" id="PTHR43544">
    <property type="entry name" value="SHORT-CHAIN DEHYDROGENASE/REDUCTASE"/>
    <property type="match status" value="1"/>
</dbReference>
<reference evidence="1 2" key="1">
    <citation type="submission" date="2022-05" db="EMBL/GenBank/DDBJ databases">
        <authorList>
            <person name="Park J.-S."/>
        </authorList>
    </citation>
    <scope>NUCLEOTIDE SEQUENCE [LARGE SCALE GENOMIC DNA]</scope>
    <source>
        <strain evidence="1 2">2012CJ34-2</strain>
    </source>
</reference>
<gene>
    <name evidence="1" type="ORF">M3P05_07040</name>
</gene>
<evidence type="ECO:0000313" key="2">
    <source>
        <dbReference type="Proteomes" id="UP001203338"/>
    </source>
</evidence>